<keyword evidence="8" id="KW-0809">Transit peptide</keyword>
<accession>A0A0D3HQE8</accession>
<dbReference type="EnsemblPlants" id="OBART12G00170.2">
    <property type="protein sequence ID" value="OBART12G00170.2"/>
    <property type="gene ID" value="OBART12G00170"/>
</dbReference>
<name>A0A0D3HQE8_9ORYZ</name>
<dbReference type="InterPro" id="IPR039606">
    <property type="entry name" value="Phytol/farnesol_kinase"/>
</dbReference>
<feature type="transmembrane region" description="Helical" evidence="11">
    <location>
        <begin position="244"/>
        <end position="265"/>
    </location>
</feature>
<comment type="subcellular location">
    <subcellularLocation>
        <location evidence="1">Plastid</location>
        <location evidence="1">Chloroplast membrane</location>
        <topology evidence="1">Multi-pass membrane protein</topology>
    </subcellularLocation>
</comment>
<dbReference type="STRING" id="65489.A0A0D3HQE8"/>
<evidence type="ECO:0008006" key="14">
    <source>
        <dbReference type="Google" id="ProtNLM"/>
    </source>
</evidence>
<evidence type="ECO:0000256" key="8">
    <source>
        <dbReference type="ARBA" id="ARBA00022946"/>
    </source>
</evidence>
<evidence type="ECO:0000256" key="5">
    <source>
        <dbReference type="ARBA" id="ARBA00022679"/>
    </source>
</evidence>
<evidence type="ECO:0000256" key="9">
    <source>
        <dbReference type="ARBA" id="ARBA00022989"/>
    </source>
</evidence>
<dbReference type="eggNOG" id="KOG4453">
    <property type="taxonomic scope" value="Eukaryota"/>
</dbReference>
<dbReference type="GO" id="GO:0031969">
    <property type="term" value="C:chloroplast membrane"/>
    <property type="evidence" value="ECO:0007669"/>
    <property type="project" value="UniProtKB-SubCell"/>
</dbReference>
<evidence type="ECO:0000256" key="7">
    <source>
        <dbReference type="ARBA" id="ARBA00022777"/>
    </source>
</evidence>
<keyword evidence="10 11" id="KW-0472">Membrane</keyword>
<reference evidence="12" key="1">
    <citation type="journal article" date="2009" name="Rice">
        <title>De Novo Next Generation Sequencing of Plant Genomes.</title>
        <authorList>
            <person name="Rounsley S."/>
            <person name="Marri P.R."/>
            <person name="Yu Y."/>
            <person name="He R."/>
            <person name="Sisneros N."/>
            <person name="Goicoechea J.L."/>
            <person name="Lee S.J."/>
            <person name="Angelova A."/>
            <person name="Kudrna D."/>
            <person name="Luo M."/>
            <person name="Affourtit J."/>
            <person name="Desany B."/>
            <person name="Knight J."/>
            <person name="Niazi F."/>
            <person name="Egholm M."/>
            <person name="Wing R.A."/>
        </authorList>
    </citation>
    <scope>NUCLEOTIDE SEQUENCE [LARGE SCALE GENOMIC DNA]</scope>
    <source>
        <strain evidence="12">cv. IRGC 105608</strain>
    </source>
</reference>
<dbReference type="PANTHER" id="PTHR32523">
    <property type="entry name" value="PHYTOL KINASE 1, CHLOROPLASTIC"/>
    <property type="match status" value="1"/>
</dbReference>
<dbReference type="PaxDb" id="65489-OBART12G00170.2"/>
<dbReference type="GO" id="GO:0016301">
    <property type="term" value="F:kinase activity"/>
    <property type="evidence" value="ECO:0007669"/>
    <property type="project" value="UniProtKB-KW"/>
</dbReference>
<feature type="transmembrane region" description="Helical" evidence="11">
    <location>
        <begin position="164"/>
        <end position="180"/>
    </location>
</feature>
<organism evidence="12">
    <name type="scientific">Oryza barthii</name>
    <dbReference type="NCBI Taxonomy" id="65489"/>
    <lineage>
        <taxon>Eukaryota</taxon>
        <taxon>Viridiplantae</taxon>
        <taxon>Streptophyta</taxon>
        <taxon>Embryophyta</taxon>
        <taxon>Tracheophyta</taxon>
        <taxon>Spermatophyta</taxon>
        <taxon>Magnoliopsida</taxon>
        <taxon>Liliopsida</taxon>
        <taxon>Poales</taxon>
        <taxon>Poaceae</taxon>
        <taxon>BOP clade</taxon>
        <taxon>Oryzoideae</taxon>
        <taxon>Oryzeae</taxon>
        <taxon>Oryzinae</taxon>
        <taxon>Oryza</taxon>
    </lineage>
</organism>
<evidence type="ECO:0000256" key="10">
    <source>
        <dbReference type="ARBA" id="ARBA00023136"/>
    </source>
</evidence>
<dbReference type="Proteomes" id="UP000026960">
    <property type="component" value="Chromosome 12"/>
</dbReference>
<keyword evidence="3" id="KW-0150">Chloroplast</keyword>
<dbReference type="PANTHER" id="PTHR32523:SF9">
    <property type="entry name" value="OS12G0105500 PROTEIN"/>
    <property type="match status" value="1"/>
</dbReference>
<evidence type="ECO:0000256" key="2">
    <source>
        <dbReference type="ARBA" id="ARBA00010794"/>
    </source>
</evidence>
<keyword evidence="6 11" id="KW-0812">Transmembrane</keyword>
<evidence type="ECO:0000256" key="1">
    <source>
        <dbReference type="ARBA" id="ARBA00004508"/>
    </source>
</evidence>
<reference evidence="12" key="2">
    <citation type="submission" date="2015-03" db="UniProtKB">
        <authorList>
            <consortium name="EnsemblPlants"/>
        </authorList>
    </citation>
    <scope>IDENTIFICATION</scope>
</reference>
<keyword evidence="9 11" id="KW-1133">Transmembrane helix</keyword>
<keyword evidence="5" id="KW-0808">Transferase</keyword>
<feature type="transmembrane region" description="Helical" evidence="11">
    <location>
        <begin position="271"/>
        <end position="288"/>
    </location>
</feature>
<feature type="transmembrane region" description="Helical" evidence="11">
    <location>
        <begin position="211"/>
        <end position="232"/>
    </location>
</feature>
<protein>
    <recommendedName>
        <fullName evidence="14">Dolichol kinase</fullName>
    </recommendedName>
</protein>
<keyword evidence="4" id="KW-0934">Plastid</keyword>
<feature type="transmembrane region" description="Helical" evidence="11">
    <location>
        <begin position="119"/>
        <end position="143"/>
    </location>
</feature>
<sequence>MNIISSSASGTSTAVSGSNLAQSKEGQLQVNEIEFVAAKARSIDSPTESPVLRDAGAAVLTGATALAVLRFWEEVGNRALLDQYLLAIHLQKLCRKLVHITVGLVYFLMWPLFSADDVYAPFLASIVIAFNIIKVTLIGLGIVKDDGVINSMTRNGDPRELLKGPLYYACAMTLATVIFWRTSPISIAVICNLCAGDVRPYKASFNPDKSYAGSIAMFLAGFLASILYMCYFHLFGFVEESWTMVIAFGVTSLSAAIVESLPISTRLDDNLTVPLASVLIGVLVFYYIGARNLCCMSADSSDISALVQNQMFLGRF</sequence>
<evidence type="ECO:0000313" key="12">
    <source>
        <dbReference type="EnsemblPlants" id="OBART12G00170.2"/>
    </source>
</evidence>
<evidence type="ECO:0000256" key="4">
    <source>
        <dbReference type="ARBA" id="ARBA00022640"/>
    </source>
</evidence>
<dbReference type="Gramene" id="OBART12G00170.2">
    <property type="protein sequence ID" value="OBART12G00170.2"/>
    <property type="gene ID" value="OBART12G00170"/>
</dbReference>
<dbReference type="AlphaFoldDB" id="A0A0D3HQE8"/>
<comment type="similarity">
    <text evidence="2">Belongs to the polyprenol kinase family.</text>
</comment>
<evidence type="ECO:0000256" key="11">
    <source>
        <dbReference type="SAM" id="Phobius"/>
    </source>
</evidence>
<keyword evidence="7" id="KW-0418">Kinase</keyword>
<evidence type="ECO:0000256" key="6">
    <source>
        <dbReference type="ARBA" id="ARBA00022692"/>
    </source>
</evidence>
<evidence type="ECO:0000313" key="13">
    <source>
        <dbReference type="Proteomes" id="UP000026960"/>
    </source>
</evidence>
<proteinExistence type="inferred from homology"/>
<keyword evidence="13" id="KW-1185">Reference proteome</keyword>
<evidence type="ECO:0000256" key="3">
    <source>
        <dbReference type="ARBA" id="ARBA00022528"/>
    </source>
</evidence>
<feature type="transmembrane region" description="Helical" evidence="11">
    <location>
        <begin position="93"/>
        <end position="113"/>
    </location>
</feature>